<evidence type="ECO:0000256" key="3">
    <source>
        <dbReference type="ARBA" id="ARBA00022840"/>
    </source>
</evidence>
<name>A0A2M7IMS6_9BACT</name>
<dbReference type="AlphaFoldDB" id="A0A2M7IMS6"/>
<evidence type="ECO:0000256" key="2">
    <source>
        <dbReference type="ARBA" id="ARBA00022741"/>
    </source>
</evidence>
<proteinExistence type="predicted"/>
<dbReference type="Pfam" id="PF08245">
    <property type="entry name" value="Mur_ligase_M"/>
    <property type="match status" value="1"/>
</dbReference>
<feature type="domain" description="Mur ligase central" evidence="4">
    <location>
        <begin position="121"/>
        <end position="238"/>
    </location>
</feature>
<keyword evidence="3" id="KW-0067">ATP-binding</keyword>
<dbReference type="PANTHER" id="PTHR43692">
    <property type="entry name" value="UDP-N-ACETYLMURAMOYLALANINE--D-GLUTAMATE LIGASE"/>
    <property type="match status" value="1"/>
</dbReference>
<dbReference type="EMBL" id="PFHR01000206">
    <property type="protein sequence ID" value="PIW96652.1"/>
    <property type="molecule type" value="Genomic_DNA"/>
</dbReference>
<evidence type="ECO:0000313" key="5">
    <source>
        <dbReference type="EMBL" id="PIW96652.1"/>
    </source>
</evidence>
<dbReference type="Gene3D" id="3.40.50.720">
    <property type="entry name" value="NAD(P)-binding Rossmann-like Domain"/>
    <property type="match status" value="1"/>
</dbReference>
<gene>
    <name evidence="5" type="ORF">COZ82_03905</name>
</gene>
<evidence type="ECO:0000259" key="4">
    <source>
        <dbReference type="Pfam" id="PF08245"/>
    </source>
</evidence>
<dbReference type="InterPro" id="IPR005762">
    <property type="entry name" value="MurD"/>
</dbReference>
<dbReference type="GO" id="GO:0051301">
    <property type="term" value="P:cell division"/>
    <property type="evidence" value="ECO:0007669"/>
    <property type="project" value="InterPro"/>
</dbReference>
<dbReference type="GO" id="GO:0005737">
    <property type="term" value="C:cytoplasm"/>
    <property type="evidence" value="ECO:0007669"/>
    <property type="project" value="InterPro"/>
</dbReference>
<dbReference type="Gene3D" id="3.40.1190.10">
    <property type="entry name" value="Mur-like, catalytic domain"/>
    <property type="match status" value="1"/>
</dbReference>
<comment type="caution">
    <text evidence="5">The sequence shown here is derived from an EMBL/GenBank/DDBJ whole genome shotgun (WGS) entry which is preliminary data.</text>
</comment>
<reference evidence="6" key="1">
    <citation type="submission" date="2017-09" db="EMBL/GenBank/DDBJ databases">
        <title>Depth-based differentiation of microbial function through sediment-hosted aquifers and enrichment of novel symbionts in the deep terrestrial subsurface.</title>
        <authorList>
            <person name="Probst A.J."/>
            <person name="Ladd B."/>
            <person name="Jarett J.K."/>
            <person name="Geller-Mcgrath D.E."/>
            <person name="Sieber C.M.K."/>
            <person name="Emerson J.B."/>
            <person name="Anantharaman K."/>
            <person name="Thomas B.C."/>
            <person name="Malmstrom R."/>
            <person name="Stieglmeier M."/>
            <person name="Klingl A."/>
            <person name="Woyke T."/>
            <person name="Ryan C.M."/>
            <person name="Banfield J.F."/>
        </authorList>
    </citation>
    <scope>NUCLEOTIDE SEQUENCE [LARGE SCALE GENOMIC DNA]</scope>
</reference>
<protein>
    <submittedName>
        <fullName evidence="5">UDP-N-acetylmuramoyl-L-alanine--D-glutamate ligase</fullName>
    </submittedName>
</protein>
<dbReference type="PANTHER" id="PTHR43692:SF1">
    <property type="entry name" value="UDP-N-ACETYLMURAMOYLALANINE--D-GLUTAMATE LIGASE"/>
    <property type="match status" value="1"/>
</dbReference>
<evidence type="ECO:0000256" key="1">
    <source>
        <dbReference type="ARBA" id="ARBA00022598"/>
    </source>
</evidence>
<accession>A0A2M7IMS6</accession>
<keyword evidence="1 5" id="KW-0436">Ligase</keyword>
<dbReference type="Proteomes" id="UP000230837">
    <property type="component" value="Unassembled WGS sequence"/>
</dbReference>
<dbReference type="InterPro" id="IPR036565">
    <property type="entry name" value="Mur-like_cat_sf"/>
</dbReference>
<dbReference type="SUPFAM" id="SSF53623">
    <property type="entry name" value="MurD-like peptide ligases, catalytic domain"/>
    <property type="match status" value="1"/>
</dbReference>
<dbReference type="GO" id="GO:0005524">
    <property type="term" value="F:ATP binding"/>
    <property type="evidence" value="ECO:0007669"/>
    <property type="project" value="UniProtKB-KW"/>
</dbReference>
<dbReference type="GO" id="GO:0008360">
    <property type="term" value="P:regulation of cell shape"/>
    <property type="evidence" value="ECO:0007669"/>
    <property type="project" value="InterPro"/>
</dbReference>
<keyword evidence="2" id="KW-0547">Nucleotide-binding</keyword>
<dbReference type="SUPFAM" id="SSF51984">
    <property type="entry name" value="MurCD N-terminal domain"/>
    <property type="match status" value="1"/>
</dbReference>
<sequence length="240" mass="26400">MNFQNYFKGNKVTVMGLGLLGRGVGDAAYIAEAGAAEVIVTDLKTGEELVDSVVKLRDYPNVKLVLGEHCKDDFQNRDFVLVAAGVPMDSEYLEYARSTGTLLKQSASLFAELSKIPIIGVTGTRGKSTVTHMIHHVLSYATGEPILLGGNIRGVSNLQLLKEVKEDSLCVMELDSWQLQGFGWAGISPQIAVFTNFMEDHLNYYMRGGKSKEEAMKLYFTDKAQIFLHQEESGVLITTP</sequence>
<dbReference type="GO" id="GO:0008764">
    <property type="term" value="F:UDP-N-acetylmuramoylalanine-D-glutamate ligase activity"/>
    <property type="evidence" value="ECO:0007669"/>
    <property type="project" value="InterPro"/>
</dbReference>
<feature type="non-terminal residue" evidence="5">
    <location>
        <position position="240"/>
    </location>
</feature>
<evidence type="ECO:0000313" key="6">
    <source>
        <dbReference type="Proteomes" id="UP000230837"/>
    </source>
</evidence>
<dbReference type="InterPro" id="IPR013221">
    <property type="entry name" value="Mur_ligase_cen"/>
</dbReference>
<organism evidence="5 6">
    <name type="scientific">Candidatus Kaiserbacteria bacterium CG_4_8_14_3_um_filter_38_9</name>
    <dbReference type="NCBI Taxonomy" id="1974599"/>
    <lineage>
        <taxon>Bacteria</taxon>
        <taxon>Candidatus Kaiseribacteriota</taxon>
    </lineage>
</organism>